<keyword evidence="2" id="KW-1185">Reference proteome</keyword>
<dbReference type="EMBL" id="JANIEX010001162">
    <property type="protein sequence ID" value="KAJ3560493.1"/>
    <property type="molecule type" value="Genomic_DNA"/>
</dbReference>
<dbReference type="AlphaFoldDB" id="A0AAD5VK29"/>
<sequence>MSSQQIVLVPEDQMEAVRRAAGAKGNRATRACANCYKRGTQVPLKYCQRSTAHENAKPRIGESPMLTELEKMDKAISDPESSPYGGPVVAFGPPPSGLTWVQFHDIVQKWLIFHNTTFLVATAQSLRLPQEFNRLKTHILFIRTEWRDDNEGKVGKYFRLVDTRVMTIQEAWIDPFLRLNVEAFLDTQRENDALDPLKGSTIGFFFQNLPLGQTQLQPFTSVQKSMISLMPMIDWESILRDRLERGIKF</sequence>
<reference evidence="1" key="1">
    <citation type="submission" date="2022-07" db="EMBL/GenBank/DDBJ databases">
        <title>Genome Sequence of Leucocoprinus birnbaumii.</title>
        <authorList>
            <person name="Buettner E."/>
        </authorList>
    </citation>
    <scope>NUCLEOTIDE SEQUENCE</scope>
    <source>
        <strain evidence="1">VT141</strain>
    </source>
</reference>
<name>A0AAD5VK29_9AGAR</name>
<evidence type="ECO:0000313" key="1">
    <source>
        <dbReference type="EMBL" id="KAJ3560493.1"/>
    </source>
</evidence>
<gene>
    <name evidence="1" type="ORF">NP233_g10805</name>
</gene>
<dbReference type="Proteomes" id="UP001213000">
    <property type="component" value="Unassembled WGS sequence"/>
</dbReference>
<protein>
    <submittedName>
        <fullName evidence="1">Uncharacterized protein</fullName>
    </submittedName>
</protein>
<accession>A0AAD5VK29</accession>
<comment type="caution">
    <text evidence="1">The sequence shown here is derived from an EMBL/GenBank/DDBJ whole genome shotgun (WGS) entry which is preliminary data.</text>
</comment>
<evidence type="ECO:0000313" key="2">
    <source>
        <dbReference type="Proteomes" id="UP001213000"/>
    </source>
</evidence>
<proteinExistence type="predicted"/>
<organism evidence="1 2">
    <name type="scientific">Leucocoprinus birnbaumii</name>
    <dbReference type="NCBI Taxonomy" id="56174"/>
    <lineage>
        <taxon>Eukaryota</taxon>
        <taxon>Fungi</taxon>
        <taxon>Dikarya</taxon>
        <taxon>Basidiomycota</taxon>
        <taxon>Agaricomycotina</taxon>
        <taxon>Agaricomycetes</taxon>
        <taxon>Agaricomycetidae</taxon>
        <taxon>Agaricales</taxon>
        <taxon>Agaricineae</taxon>
        <taxon>Agaricaceae</taxon>
        <taxon>Leucocoprinus</taxon>
    </lineage>
</organism>